<evidence type="ECO:0000313" key="4">
    <source>
        <dbReference type="EMBL" id="CAI9111698.1"/>
    </source>
</evidence>
<sequence length="603" mass="70866">MDKKVEREGAEVRRSSSMQNLQWGITLPTTEKEFLQQEKHSSNLPSPKRKNEMKRKEAQQERLKPWEKYMRNNTFVEIKNGDANFWKDDWLGTCCLSVKYDEELGNNSNVLVRDLIDNEAWNLDSLQGILLQDDINEIESKDVTLSNEADDWIWQNDTLGKFSLKSAFNHLWKRQESSQQCTYTWDKRLQLKISIFMWRLHNKLLPFADVLMKTGLNIPSVCSLCRNHVESIRHNFFECSYAKHWRHFGAIMVFANNEILDFDDLSSTWWTRRQSSKLTWKLQILLPSLICWQLWKCRNKAIFESTIISPHIAVRLIVQDLHIMAKEMGDGVDYSPAFATDETFATKKEVVAYAKGIANLYNMELSVSSHKDNSTILLCHKGGRYQGQQWMKMRPLSAEVKELIKEYSKAGTKVVHILRAIWTQFPDEKVTSKQVYNYKNQLRKEGFPILDDLAAMDVVEKVLEVAEQHKYIIFTECDEETQSYHWALWQLLNLYGDDLHPSVIVTDREPILMRPLDDVFPSSHHLLCTWHVYRDVEKNVKRILNGNVHVAKRFAYKAFKIVIEAANREEYEEKVQFLEHNWSQFQPVLEYVRKTSRSSVDIQ</sequence>
<protein>
    <submittedName>
        <fullName evidence="4">OLC1v1011986C1</fullName>
    </submittedName>
</protein>
<dbReference type="InterPro" id="IPR018289">
    <property type="entry name" value="MULE_transposase_dom"/>
</dbReference>
<accession>A0AAV1DUW2</accession>
<feature type="compositionally biased region" description="Basic and acidic residues" evidence="1">
    <location>
        <begin position="1"/>
        <end position="14"/>
    </location>
</feature>
<dbReference type="Pfam" id="PF13966">
    <property type="entry name" value="zf-RVT"/>
    <property type="match status" value="1"/>
</dbReference>
<feature type="region of interest" description="Disordered" evidence="1">
    <location>
        <begin position="1"/>
        <end position="61"/>
    </location>
</feature>
<dbReference type="Pfam" id="PF10551">
    <property type="entry name" value="MULE"/>
    <property type="match status" value="1"/>
</dbReference>
<proteinExistence type="predicted"/>
<evidence type="ECO:0000256" key="1">
    <source>
        <dbReference type="SAM" id="MobiDB-lite"/>
    </source>
</evidence>
<feature type="domain" description="MULE transposase" evidence="2">
    <location>
        <begin position="478"/>
        <end position="533"/>
    </location>
</feature>
<keyword evidence="5" id="KW-1185">Reference proteome</keyword>
<dbReference type="PANTHER" id="PTHR36617">
    <property type="entry name" value="PROTEIN, PUTATIVE-RELATED"/>
    <property type="match status" value="1"/>
</dbReference>
<evidence type="ECO:0000259" key="2">
    <source>
        <dbReference type="Pfam" id="PF10551"/>
    </source>
</evidence>
<feature type="compositionally biased region" description="Basic and acidic residues" evidence="1">
    <location>
        <begin position="30"/>
        <end position="41"/>
    </location>
</feature>
<evidence type="ECO:0000313" key="5">
    <source>
        <dbReference type="Proteomes" id="UP001161247"/>
    </source>
</evidence>
<dbReference type="EMBL" id="OX459124">
    <property type="protein sequence ID" value="CAI9111698.1"/>
    <property type="molecule type" value="Genomic_DNA"/>
</dbReference>
<dbReference type="InterPro" id="IPR026960">
    <property type="entry name" value="RVT-Znf"/>
</dbReference>
<feature type="compositionally biased region" description="Polar residues" evidence="1">
    <location>
        <begin position="15"/>
        <end position="29"/>
    </location>
</feature>
<dbReference type="AlphaFoldDB" id="A0AAV1DUW2"/>
<gene>
    <name evidence="4" type="ORF">OLC1_LOCUS19024</name>
</gene>
<feature type="domain" description="Reverse transcriptase zinc-binding" evidence="3">
    <location>
        <begin position="162"/>
        <end position="244"/>
    </location>
</feature>
<evidence type="ECO:0000259" key="3">
    <source>
        <dbReference type="Pfam" id="PF13966"/>
    </source>
</evidence>
<organism evidence="4 5">
    <name type="scientific">Oldenlandia corymbosa var. corymbosa</name>
    <dbReference type="NCBI Taxonomy" id="529605"/>
    <lineage>
        <taxon>Eukaryota</taxon>
        <taxon>Viridiplantae</taxon>
        <taxon>Streptophyta</taxon>
        <taxon>Embryophyta</taxon>
        <taxon>Tracheophyta</taxon>
        <taxon>Spermatophyta</taxon>
        <taxon>Magnoliopsida</taxon>
        <taxon>eudicotyledons</taxon>
        <taxon>Gunneridae</taxon>
        <taxon>Pentapetalae</taxon>
        <taxon>asterids</taxon>
        <taxon>lamiids</taxon>
        <taxon>Gentianales</taxon>
        <taxon>Rubiaceae</taxon>
        <taxon>Rubioideae</taxon>
        <taxon>Spermacoceae</taxon>
        <taxon>Hedyotis-Oldenlandia complex</taxon>
        <taxon>Oldenlandia</taxon>
    </lineage>
</organism>
<dbReference type="PANTHER" id="PTHR36617:SF15">
    <property type="entry name" value="REVERSE TRANSCRIPTASE ZINC-BINDING DOMAIN-CONTAINING PROTEIN"/>
    <property type="match status" value="1"/>
</dbReference>
<name>A0AAV1DUW2_OLDCO</name>
<reference evidence="4" key="1">
    <citation type="submission" date="2023-03" db="EMBL/GenBank/DDBJ databases">
        <authorList>
            <person name="Julca I."/>
        </authorList>
    </citation>
    <scope>NUCLEOTIDE SEQUENCE</scope>
</reference>
<dbReference type="Proteomes" id="UP001161247">
    <property type="component" value="Chromosome 7"/>
</dbReference>